<comment type="caution">
    <text evidence="7">The sequence shown here is derived from an EMBL/GenBank/DDBJ whole genome shotgun (WGS) entry which is preliminary data.</text>
</comment>
<dbReference type="Proteomes" id="UP000284277">
    <property type="component" value="Unassembled WGS sequence"/>
</dbReference>
<dbReference type="Gene3D" id="1.20.58.340">
    <property type="entry name" value="Magnesium transport protein CorA, transmembrane region"/>
    <property type="match status" value="2"/>
</dbReference>
<feature type="transmembrane region" description="Helical" evidence="6">
    <location>
        <begin position="283"/>
        <end position="304"/>
    </location>
</feature>
<dbReference type="PANTHER" id="PTHR47891">
    <property type="entry name" value="TRANSPORTER-RELATED"/>
    <property type="match status" value="1"/>
</dbReference>
<dbReference type="InterPro" id="IPR047199">
    <property type="entry name" value="CorA-like"/>
</dbReference>
<sequence length="309" mass="35418">MLEIFVTENKEVIRRNDFEEGAWVNLINPNMEELNRVSDCLHVEMEFLKAALDEEERSRIENVNGQTLIIIDIPIIEKGGGKELYVTIPMAIILIKHLIITVCLRDHTLLDDFRNNKNKTFSSQFKTRFVLQILLKNANFYLHYLRNIDKTSGDLEQRLYRSMKNNELIKMLQLEKSLVYFSTSLRSNEMVIEKLMKYEHIKNYSEDAELLGDVIIENKQAIEMAHIYSSVLTGTMGTVASLISNNLNIVMKVLTSITIVMAIPTMISSFFGMNVMIPLTSNASFWLIAGASVVISFVVGYILYKKGFI</sequence>
<dbReference type="EMBL" id="MCIA01000023">
    <property type="protein sequence ID" value="RKD31068.1"/>
    <property type="molecule type" value="Genomic_DNA"/>
</dbReference>
<evidence type="ECO:0000313" key="8">
    <source>
        <dbReference type="Proteomes" id="UP000284277"/>
    </source>
</evidence>
<comment type="similarity">
    <text evidence="2">Belongs to the CorA metal ion transporter (MIT) (TC 1.A.35) family.</text>
</comment>
<evidence type="ECO:0000313" key="7">
    <source>
        <dbReference type="EMBL" id="RKD31068.1"/>
    </source>
</evidence>
<dbReference type="Gene3D" id="3.30.460.20">
    <property type="entry name" value="CorA soluble domain-like"/>
    <property type="match status" value="1"/>
</dbReference>
<dbReference type="InterPro" id="IPR045861">
    <property type="entry name" value="CorA_cytoplasmic_dom"/>
</dbReference>
<accession>A0A419T0W4</accession>
<evidence type="ECO:0000256" key="2">
    <source>
        <dbReference type="ARBA" id="ARBA00009765"/>
    </source>
</evidence>
<dbReference type="OrthoDB" id="9803416at2"/>
<dbReference type="RefSeq" id="WP_120197286.1">
    <property type="nucleotide sequence ID" value="NZ_MCIA01000023.1"/>
</dbReference>
<keyword evidence="4 6" id="KW-1133">Transmembrane helix</keyword>
<proteinExistence type="inferred from homology"/>
<reference evidence="7 8" key="1">
    <citation type="submission" date="2016-08" db="EMBL/GenBank/DDBJ databases">
        <title>A new outlook on sporulation: Clostridium algidixylanolyticum.</title>
        <authorList>
            <person name="Poppleton D.I."/>
            <person name="Gribaldo S."/>
        </authorList>
    </citation>
    <scope>NUCLEOTIDE SEQUENCE [LARGE SCALE GENOMIC DNA]</scope>
    <source>
        <strain evidence="7 8">SPL73</strain>
    </source>
</reference>
<gene>
    <name evidence="7" type="ORF">BET01_04225</name>
</gene>
<dbReference type="PANTHER" id="PTHR47891:SF2">
    <property type="entry name" value="MAGNESIUM AND COBALT TRANSPORTER"/>
    <property type="match status" value="1"/>
</dbReference>
<organism evidence="7 8">
    <name type="scientific">Lacrimispora algidixylanolytica</name>
    <dbReference type="NCBI Taxonomy" id="94868"/>
    <lineage>
        <taxon>Bacteria</taxon>
        <taxon>Bacillati</taxon>
        <taxon>Bacillota</taxon>
        <taxon>Clostridia</taxon>
        <taxon>Lachnospirales</taxon>
        <taxon>Lachnospiraceae</taxon>
        <taxon>Lacrimispora</taxon>
    </lineage>
</organism>
<evidence type="ECO:0000256" key="4">
    <source>
        <dbReference type="ARBA" id="ARBA00022989"/>
    </source>
</evidence>
<protein>
    <submittedName>
        <fullName evidence="7">Magnesium transporter</fullName>
    </submittedName>
</protein>
<evidence type="ECO:0000256" key="5">
    <source>
        <dbReference type="ARBA" id="ARBA00023136"/>
    </source>
</evidence>
<feature type="transmembrane region" description="Helical" evidence="6">
    <location>
        <begin position="253"/>
        <end position="277"/>
    </location>
</feature>
<comment type="subcellular location">
    <subcellularLocation>
        <location evidence="1">Membrane</location>
        <topology evidence="1">Multi-pass membrane protein</topology>
    </subcellularLocation>
</comment>
<evidence type="ECO:0000256" key="3">
    <source>
        <dbReference type="ARBA" id="ARBA00022692"/>
    </source>
</evidence>
<dbReference type="GO" id="GO:0016020">
    <property type="term" value="C:membrane"/>
    <property type="evidence" value="ECO:0007669"/>
    <property type="project" value="UniProtKB-SubCell"/>
</dbReference>
<evidence type="ECO:0000256" key="1">
    <source>
        <dbReference type="ARBA" id="ARBA00004141"/>
    </source>
</evidence>
<dbReference type="GO" id="GO:0046873">
    <property type="term" value="F:metal ion transmembrane transporter activity"/>
    <property type="evidence" value="ECO:0007669"/>
    <property type="project" value="InterPro"/>
</dbReference>
<dbReference type="SUPFAM" id="SSF143865">
    <property type="entry name" value="CorA soluble domain-like"/>
    <property type="match status" value="1"/>
</dbReference>
<keyword evidence="3 6" id="KW-0812">Transmembrane</keyword>
<dbReference type="Pfam" id="PF01544">
    <property type="entry name" value="CorA"/>
    <property type="match status" value="1"/>
</dbReference>
<dbReference type="InterPro" id="IPR002523">
    <property type="entry name" value="MgTranspt_CorA/ZnTranspt_ZntB"/>
</dbReference>
<dbReference type="AlphaFoldDB" id="A0A419T0W4"/>
<dbReference type="InterPro" id="IPR045863">
    <property type="entry name" value="CorA_TM1_TM2"/>
</dbReference>
<keyword evidence="8" id="KW-1185">Reference proteome</keyword>
<evidence type="ECO:0000256" key="6">
    <source>
        <dbReference type="SAM" id="Phobius"/>
    </source>
</evidence>
<name>A0A419T0W4_9FIRM</name>
<keyword evidence="5 6" id="KW-0472">Membrane</keyword>
<dbReference type="CDD" id="cd12827">
    <property type="entry name" value="EcCorA_ZntB-like_u2"/>
    <property type="match status" value="1"/>
</dbReference>
<dbReference type="SUPFAM" id="SSF144083">
    <property type="entry name" value="Magnesium transport protein CorA, transmembrane region"/>
    <property type="match status" value="1"/>
</dbReference>